<dbReference type="HAMAP" id="MF_00201">
    <property type="entry name" value="RecO"/>
    <property type="match status" value="1"/>
</dbReference>
<evidence type="ECO:0000256" key="1">
    <source>
        <dbReference type="ARBA" id="ARBA00003065"/>
    </source>
</evidence>
<evidence type="ECO:0000259" key="9">
    <source>
        <dbReference type="Pfam" id="PF11967"/>
    </source>
</evidence>
<evidence type="ECO:0000256" key="4">
    <source>
        <dbReference type="ARBA" id="ARBA00022763"/>
    </source>
</evidence>
<protein>
    <recommendedName>
        <fullName evidence="3 8">DNA repair protein RecO</fullName>
    </recommendedName>
    <alternativeName>
        <fullName evidence="7 8">Recombination protein O</fullName>
    </alternativeName>
</protein>
<keyword evidence="5 8" id="KW-0233">DNA recombination</keyword>
<dbReference type="EMBL" id="UARK01000006">
    <property type="protein sequence ID" value="SPW28247.1"/>
    <property type="molecule type" value="Genomic_DNA"/>
</dbReference>
<evidence type="ECO:0000256" key="8">
    <source>
        <dbReference type="HAMAP-Rule" id="MF_00201"/>
    </source>
</evidence>
<dbReference type="InterPro" id="IPR037278">
    <property type="entry name" value="ARFGAP/RecO"/>
</dbReference>
<comment type="similarity">
    <text evidence="2 8">Belongs to the RecO family.</text>
</comment>
<dbReference type="NCBIfam" id="TIGR00613">
    <property type="entry name" value="reco"/>
    <property type="match status" value="1"/>
</dbReference>
<dbReference type="PANTHER" id="PTHR33991:SF1">
    <property type="entry name" value="DNA REPAIR PROTEIN RECO"/>
    <property type="match status" value="1"/>
</dbReference>
<dbReference type="Pfam" id="PF02565">
    <property type="entry name" value="RecO_C"/>
    <property type="match status" value="1"/>
</dbReference>
<dbReference type="InterPro" id="IPR022572">
    <property type="entry name" value="DNA_rep/recomb_RecO_N"/>
</dbReference>
<dbReference type="Proteomes" id="UP000249886">
    <property type="component" value="Unassembled WGS sequence"/>
</dbReference>
<comment type="caution">
    <text evidence="10">The sequence shown here is derived from an EMBL/GenBank/DDBJ whole genome shotgun (WGS) entry which is preliminary data.</text>
</comment>
<dbReference type="InterPro" id="IPR042242">
    <property type="entry name" value="RecO_C"/>
</dbReference>
<dbReference type="RefSeq" id="WP_005526600.1">
    <property type="nucleotide sequence ID" value="NZ_CAUSHI010000019.1"/>
</dbReference>
<evidence type="ECO:0000256" key="2">
    <source>
        <dbReference type="ARBA" id="ARBA00007452"/>
    </source>
</evidence>
<reference evidence="10 11" key="1">
    <citation type="submission" date="2018-06" db="EMBL/GenBank/DDBJ databases">
        <authorList>
            <consortium name="Pathogen Informatics"/>
            <person name="Doyle S."/>
        </authorList>
    </citation>
    <scope>NUCLEOTIDE SEQUENCE [LARGE SCALE GENOMIC DNA]</scope>
    <source>
        <strain evidence="10 11">NCTC10254</strain>
    </source>
</reference>
<gene>
    <name evidence="8 10" type="primary">recO</name>
    <name evidence="10" type="ORF">NCTC10254_01239</name>
</gene>
<organism evidence="10 11">
    <name type="scientific">Corynebacterium matruchotii</name>
    <dbReference type="NCBI Taxonomy" id="43768"/>
    <lineage>
        <taxon>Bacteria</taxon>
        <taxon>Bacillati</taxon>
        <taxon>Actinomycetota</taxon>
        <taxon>Actinomycetes</taxon>
        <taxon>Mycobacteriales</taxon>
        <taxon>Corynebacteriaceae</taxon>
        <taxon>Corynebacterium</taxon>
    </lineage>
</organism>
<keyword evidence="6 8" id="KW-0234">DNA repair</keyword>
<dbReference type="PANTHER" id="PTHR33991">
    <property type="entry name" value="DNA REPAIR PROTEIN RECO"/>
    <property type="match status" value="1"/>
</dbReference>
<evidence type="ECO:0000256" key="5">
    <source>
        <dbReference type="ARBA" id="ARBA00023172"/>
    </source>
</evidence>
<dbReference type="SUPFAM" id="SSF57863">
    <property type="entry name" value="ArfGap/RecO-like zinc finger"/>
    <property type="match status" value="1"/>
</dbReference>
<dbReference type="Gene3D" id="2.40.50.140">
    <property type="entry name" value="Nucleic acid-binding proteins"/>
    <property type="match status" value="1"/>
</dbReference>
<dbReference type="InterPro" id="IPR012340">
    <property type="entry name" value="NA-bd_OB-fold"/>
</dbReference>
<dbReference type="GO" id="GO:0006310">
    <property type="term" value="P:DNA recombination"/>
    <property type="evidence" value="ECO:0007669"/>
    <property type="project" value="UniProtKB-UniRule"/>
</dbReference>
<dbReference type="GO" id="GO:0043590">
    <property type="term" value="C:bacterial nucleoid"/>
    <property type="evidence" value="ECO:0007669"/>
    <property type="project" value="TreeGrafter"/>
</dbReference>
<accession>A0A6H9XRF1</accession>
<dbReference type="GeneID" id="84574386"/>
<evidence type="ECO:0000313" key="10">
    <source>
        <dbReference type="EMBL" id="SPW28247.1"/>
    </source>
</evidence>
<feature type="domain" description="DNA replication/recombination mediator RecO N-terminal" evidence="9">
    <location>
        <begin position="5"/>
        <end position="79"/>
    </location>
</feature>
<evidence type="ECO:0000313" key="11">
    <source>
        <dbReference type="Proteomes" id="UP000249886"/>
    </source>
</evidence>
<dbReference type="GO" id="GO:0006302">
    <property type="term" value="P:double-strand break repair"/>
    <property type="evidence" value="ECO:0007669"/>
    <property type="project" value="TreeGrafter"/>
</dbReference>
<proteinExistence type="inferred from homology"/>
<dbReference type="InterPro" id="IPR003717">
    <property type="entry name" value="RecO"/>
</dbReference>
<evidence type="ECO:0000256" key="3">
    <source>
        <dbReference type="ARBA" id="ARBA00021310"/>
    </source>
</evidence>
<comment type="function">
    <text evidence="1 8">Involved in DNA repair and RecF pathway recombination.</text>
</comment>
<dbReference type="Gene3D" id="1.20.1440.120">
    <property type="entry name" value="Recombination protein O, C-terminal domain"/>
    <property type="match status" value="1"/>
</dbReference>
<name>A0A6H9XRF1_9CORY</name>
<dbReference type="SUPFAM" id="SSF50249">
    <property type="entry name" value="Nucleic acid-binding proteins"/>
    <property type="match status" value="1"/>
</dbReference>
<evidence type="ECO:0000256" key="6">
    <source>
        <dbReference type="ARBA" id="ARBA00023204"/>
    </source>
</evidence>
<evidence type="ECO:0000256" key="7">
    <source>
        <dbReference type="ARBA" id="ARBA00033409"/>
    </source>
</evidence>
<dbReference type="AlphaFoldDB" id="A0A6H9XRF1"/>
<sequence length="263" mass="29416">MPRESYRERALVIRTYDLGEADRIIVFLTQHRGLVRGVAKGVRRARSRFGSRLQPFVELDVQFYVGRELESVTAADTVGFYGSGIIDNITCYTAASAVLEAAERLSLAHDEHDDRLYPLVVDTLKQLQHAPEPKLRLDTFLLQAMTVAGWAPSLYYCAQCQAPGPHHAFHPRTGGAVCGTCRPPKAADVNPEVLHAMWLLQHDRWAEAITLITAQEQGASARESSESVTHEIPCATAIHRLTKAHWQWHTERKLASLMVLDQT</sequence>
<keyword evidence="4 8" id="KW-0227">DNA damage</keyword>
<dbReference type="Pfam" id="PF11967">
    <property type="entry name" value="RecO_N"/>
    <property type="match status" value="1"/>
</dbReference>